<dbReference type="PANTHER" id="PTHR43124:SF6">
    <property type="entry name" value="TRANSPORTER ARAJ-RELATED"/>
    <property type="match status" value="1"/>
</dbReference>
<protein>
    <submittedName>
        <fullName evidence="8">MFS transporter</fullName>
    </submittedName>
</protein>
<dbReference type="SUPFAM" id="SSF103473">
    <property type="entry name" value="MFS general substrate transporter"/>
    <property type="match status" value="1"/>
</dbReference>
<name>A0A921IQE6_9ACTN</name>
<evidence type="ECO:0000256" key="2">
    <source>
        <dbReference type="ARBA" id="ARBA00022475"/>
    </source>
</evidence>
<dbReference type="EMBL" id="DYVF01000043">
    <property type="protein sequence ID" value="HJG31056.1"/>
    <property type="molecule type" value="Genomic_DNA"/>
</dbReference>
<accession>A0A921IQE6</accession>
<feature type="transmembrane region" description="Helical" evidence="6">
    <location>
        <begin position="276"/>
        <end position="305"/>
    </location>
</feature>
<dbReference type="Pfam" id="PF07690">
    <property type="entry name" value="MFS_1"/>
    <property type="match status" value="1"/>
</dbReference>
<evidence type="ECO:0000313" key="9">
    <source>
        <dbReference type="Proteomes" id="UP000746751"/>
    </source>
</evidence>
<reference evidence="8" key="2">
    <citation type="submission" date="2021-09" db="EMBL/GenBank/DDBJ databases">
        <authorList>
            <person name="Gilroy R."/>
        </authorList>
    </citation>
    <scope>NUCLEOTIDE SEQUENCE</scope>
    <source>
        <strain evidence="8">ChiGjej2B2-7701</strain>
    </source>
</reference>
<feature type="transmembrane region" description="Helical" evidence="6">
    <location>
        <begin position="201"/>
        <end position="220"/>
    </location>
</feature>
<comment type="caution">
    <text evidence="8">The sequence shown here is derived from an EMBL/GenBank/DDBJ whole genome shotgun (WGS) entry which is preliminary data.</text>
</comment>
<dbReference type="GO" id="GO:0005886">
    <property type="term" value="C:plasma membrane"/>
    <property type="evidence" value="ECO:0007669"/>
    <property type="project" value="UniProtKB-SubCell"/>
</dbReference>
<feature type="domain" description="Major facilitator superfamily (MFS) profile" evidence="7">
    <location>
        <begin position="4"/>
        <end position="380"/>
    </location>
</feature>
<dbReference type="InterPro" id="IPR036259">
    <property type="entry name" value="MFS_trans_sf"/>
</dbReference>
<feature type="transmembrane region" description="Helical" evidence="6">
    <location>
        <begin position="159"/>
        <end position="180"/>
    </location>
</feature>
<keyword evidence="5 6" id="KW-0472">Membrane</keyword>
<keyword evidence="4 6" id="KW-1133">Transmembrane helix</keyword>
<evidence type="ECO:0000259" key="7">
    <source>
        <dbReference type="PROSITE" id="PS50850"/>
    </source>
</evidence>
<feature type="transmembrane region" description="Helical" evidence="6">
    <location>
        <begin position="40"/>
        <end position="60"/>
    </location>
</feature>
<dbReference type="Proteomes" id="UP000746751">
    <property type="component" value="Unassembled WGS sequence"/>
</dbReference>
<dbReference type="InterPro" id="IPR020846">
    <property type="entry name" value="MFS_dom"/>
</dbReference>
<dbReference type="AlphaFoldDB" id="A0A921IQE6"/>
<evidence type="ECO:0000256" key="5">
    <source>
        <dbReference type="ARBA" id="ARBA00023136"/>
    </source>
</evidence>
<sequence>MKKSLIALAMGAFVLGFAEFVMMGILPVVAEGVDVTVAWAGNFITAYAVGVCVGATMLVVGRRVPPRRLIILFMAICAAGNALSAISGDPMMLLAGRFIAGLPHGAFFGTATLASKMLADPGREGQAVATMVLGQTVANMIGVPAGTLMASVFSWHAPFVFAAAWAVLAAVLIHRFVPVLDAIPDAGLAGQFAFLKAPGPWFILAAVLLGNTGIFCWWSYVSPWLQHMGGFAESMVPMLLVLAGAGMVVGSTLGGRAADRRSPGIAAAAGQSLAGVALLLIFLFGRGSALCALLMFVVSIGLFFVSSPQQILMVEVGQGGGELLGGACVQIAFNGGNAIGAQVGQMVLNTGATYNWIGLAGVPFSIVAVLLLLAFARRYERQYHLKATGRA</sequence>
<organism evidence="8 9">
    <name type="scientific">Collinsella ihumii</name>
    <dbReference type="NCBI Taxonomy" id="1720204"/>
    <lineage>
        <taxon>Bacteria</taxon>
        <taxon>Bacillati</taxon>
        <taxon>Actinomycetota</taxon>
        <taxon>Coriobacteriia</taxon>
        <taxon>Coriobacteriales</taxon>
        <taxon>Coriobacteriaceae</taxon>
        <taxon>Collinsella</taxon>
    </lineage>
</organism>
<evidence type="ECO:0000256" key="3">
    <source>
        <dbReference type="ARBA" id="ARBA00022692"/>
    </source>
</evidence>
<dbReference type="InterPro" id="IPR011701">
    <property type="entry name" value="MFS"/>
</dbReference>
<dbReference type="PANTHER" id="PTHR43124">
    <property type="entry name" value="PURINE EFFLUX PUMP PBUE"/>
    <property type="match status" value="1"/>
</dbReference>
<evidence type="ECO:0000256" key="1">
    <source>
        <dbReference type="ARBA" id="ARBA00004651"/>
    </source>
</evidence>
<reference evidence="8" key="1">
    <citation type="journal article" date="2021" name="PeerJ">
        <title>Extensive microbial diversity within the chicken gut microbiome revealed by metagenomics and culture.</title>
        <authorList>
            <person name="Gilroy R."/>
            <person name="Ravi A."/>
            <person name="Getino M."/>
            <person name="Pursley I."/>
            <person name="Horton D.L."/>
            <person name="Alikhan N.F."/>
            <person name="Baker D."/>
            <person name="Gharbi K."/>
            <person name="Hall N."/>
            <person name="Watson M."/>
            <person name="Adriaenssens E.M."/>
            <person name="Foster-Nyarko E."/>
            <person name="Jarju S."/>
            <person name="Secka A."/>
            <person name="Antonio M."/>
            <person name="Oren A."/>
            <person name="Chaudhuri R.R."/>
            <person name="La Ragione R."/>
            <person name="Hildebrand F."/>
            <person name="Pallen M.J."/>
        </authorList>
    </citation>
    <scope>NUCLEOTIDE SEQUENCE</scope>
    <source>
        <strain evidence="8">ChiGjej2B2-7701</strain>
    </source>
</reference>
<evidence type="ECO:0000313" key="8">
    <source>
        <dbReference type="EMBL" id="HJG31056.1"/>
    </source>
</evidence>
<feature type="transmembrane region" description="Helical" evidence="6">
    <location>
        <begin position="356"/>
        <end position="376"/>
    </location>
</feature>
<dbReference type="PROSITE" id="PS50850">
    <property type="entry name" value="MFS"/>
    <property type="match status" value="1"/>
</dbReference>
<comment type="subcellular location">
    <subcellularLocation>
        <location evidence="1">Cell membrane</location>
        <topology evidence="1">Multi-pass membrane protein</topology>
    </subcellularLocation>
</comment>
<feature type="transmembrane region" description="Helical" evidence="6">
    <location>
        <begin position="235"/>
        <end position="255"/>
    </location>
</feature>
<proteinExistence type="predicted"/>
<evidence type="ECO:0000256" key="6">
    <source>
        <dbReference type="SAM" id="Phobius"/>
    </source>
</evidence>
<dbReference type="CDD" id="cd17324">
    <property type="entry name" value="MFS_NepI_like"/>
    <property type="match status" value="1"/>
</dbReference>
<keyword evidence="2" id="KW-1003">Cell membrane</keyword>
<dbReference type="GO" id="GO:0022857">
    <property type="term" value="F:transmembrane transporter activity"/>
    <property type="evidence" value="ECO:0007669"/>
    <property type="project" value="InterPro"/>
</dbReference>
<gene>
    <name evidence="8" type="ORF">K8U80_06630</name>
</gene>
<dbReference type="Gene3D" id="1.20.1250.20">
    <property type="entry name" value="MFS general substrate transporter like domains"/>
    <property type="match status" value="2"/>
</dbReference>
<dbReference type="InterPro" id="IPR050189">
    <property type="entry name" value="MFS_Efflux_Transporters"/>
</dbReference>
<feature type="transmembrane region" description="Helical" evidence="6">
    <location>
        <begin position="69"/>
        <end position="88"/>
    </location>
</feature>
<keyword evidence="3 6" id="KW-0812">Transmembrane</keyword>
<evidence type="ECO:0000256" key="4">
    <source>
        <dbReference type="ARBA" id="ARBA00022989"/>
    </source>
</evidence>
<feature type="transmembrane region" description="Helical" evidence="6">
    <location>
        <begin position="127"/>
        <end position="153"/>
    </location>
</feature>